<keyword evidence="2" id="KW-0812">Transmembrane</keyword>
<protein>
    <submittedName>
        <fullName evidence="3">Uncharacterized protein</fullName>
    </submittedName>
</protein>
<dbReference type="VEuPathDB" id="VectorBase:LOC119168558"/>
<dbReference type="EMBL" id="JABSTU010000006">
    <property type="protein sequence ID" value="KAH8028215.1"/>
    <property type="molecule type" value="Genomic_DNA"/>
</dbReference>
<gene>
    <name evidence="3" type="ORF">HPB51_014170</name>
</gene>
<feature type="region of interest" description="Disordered" evidence="1">
    <location>
        <begin position="117"/>
        <end position="136"/>
    </location>
</feature>
<dbReference type="Proteomes" id="UP000821866">
    <property type="component" value="Chromosome 4"/>
</dbReference>
<proteinExistence type="predicted"/>
<reference evidence="3" key="2">
    <citation type="submission" date="2021-09" db="EMBL/GenBank/DDBJ databases">
        <authorList>
            <person name="Jia N."/>
            <person name="Wang J."/>
            <person name="Shi W."/>
            <person name="Du L."/>
            <person name="Sun Y."/>
            <person name="Zhan W."/>
            <person name="Jiang J."/>
            <person name="Wang Q."/>
            <person name="Zhang B."/>
            <person name="Ji P."/>
            <person name="Sakyi L.B."/>
            <person name="Cui X."/>
            <person name="Yuan T."/>
            <person name="Jiang B."/>
            <person name="Yang W."/>
            <person name="Lam T.T.-Y."/>
            <person name="Chang Q."/>
            <person name="Ding S."/>
            <person name="Wang X."/>
            <person name="Zhu J."/>
            <person name="Ruan X."/>
            <person name="Zhao L."/>
            <person name="Wei J."/>
            <person name="Que T."/>
            <person name="Du C."/>
            <person name="Cheng J."/>
            <person name="Dai P."/>
            <person name="Han X."/>
            <person name="Huang E."/>
            <person name="Gao Y."/>
            <person name="Liu J."/>
            <person name="Shao H."/>
            <person name="Ye R."/>
            <person name="Li L."/>
            <person name="Wei W."/>
            <person name="Wang X."/>
            <person name="Wang C."/>
            <person name="Huo Q."/>
            <person name="Li W."/>
            <person name="Guo W."/>
            <person name="Chen H."/>
            <person name="Chen S."/>
            <person name="Zhou L."/>
            <person name="Zhou L."/>
            <person name="Ni X."/>
            <person name="Tian J."/>
            <person name="Zhou Y."/>
            <person name="Sheng Y."/>
            <person name="Liu T."/>
            <person name="Pan Y."/>
            <person name="Xia L."/>
            <person name="Li J."/>
            <person name="Zhao F."/>
            <person name="Cao W."/>
        </authorList>
    </citation>
    <scope>NUCLEOTIDE SEQUENCE</scope>
    <source>
        <strain evidence="3">Rmic-2018</strain>
        <tissue evidence="3">Larvae</tissue>
    </source>
</reference>
<organism evidence="3 4">
    <name type="scientific">Rhipicephalus microplus</name>
    <name type="common">Cattle tick</name>
    <name type="synonym">Boophilus microplus</name>
    <dbReference type="NCBI Taxonomy" id="6941"/>
    <lineage>
        <taxon>Eukaryota</taxon>
        <taxon>Metazoa</taxon>
        <taxon>Ecdysozoa</taxon>
        <taxon>Arthropoda</taxon>
        <taxon>Chelicerata</taxon>
        <taxon>Arachnida</taxon>
        <taxon>Acari</taxon>
        <taxon>Parasitiformes</taxon>
        <taxon>Ixodida</taxon>
        <taxon>Ixodoidea</taxon>
        <taxon>Ixodidae</taxon>
        <taxon>Rhipicephalinae</taxon>
        <taxon>Rhipicephalus</taxon>
        <taxon>Boophilus</taxon>
    </lineage>
</organism>
<dbReference type="AlphaFoldDB" id="A0A9J6E0Y2"/>
<evidence type="ECO:0000256" key="1">
    <source>
        <dbReference type="SAM" id="MobiDB-lite"/>
    </source>
</evidence>
<feature type="transmembrane region" description="Helical" evidence="2">
    <location>
        <begin position="88"/>
        <end position="113"/>
    </location>
</feature>
<keyword evidence="2" id="KW-0472">Membrane</keyword>
<evidence type="ECO:0000313" key="4">
    <source>
        <dbReference type="Proteomes" id="UP000821866"/>
    </source>
</evidence>
<sequence>MPGVTLRWEGSLVQEPSSFYCPLCPGDELSLVSQILEGELRLPWPRCGSQVAKEDRSETKGRPLRETHKRFRIIPASAARDKESSIRFCTVVFCVFVFLGIISLLVVLATGLLQNDQGHTDDTDNADGVGGDEGSRSSLPVFVRSGSGASVSATTPTVQTTSSATTTTAKEMICTVGHTAVTEGMYPPESICQYLYYTDVVIVDGRIRASLEQISWKLFQTKAPNFNALQPGVAFDHRYITPDLVTGAIGELAALATKNIQSYGLLNIVRKPTELRQVVRSMKPVVDAFKAFQRNHPDARTIIAIGSHDYSPVGFMNEYKDVVEEVVNTFKADAVIAISSVSSMEDEDNCYAVPPNVLSSQLTRFPTMETHWTFLKDSTTYSNSKTMVGLSFEMATLMYVLKKDVFSVANAIYERCTGLVVTSRDAVCGQRRTLDMKAQYIDKPYMVYGTFVRNDSRRNVAFAEYFTSAREKFFQARRSYGRLRRRAALVLFNVHLVDVRKKCGGDPFHLMKWVCQEFKGARECG</sequence>
<evidence type="ECO:0000256" key="2">
    <source>
        <dbReference type="SAM" id="Phobius"/>
    </source>
</evidence>
<name>A0A9J6E0Y2_RHIMP</name>
<accession>A0A9J6E0Y2</accession>
<keyword evidence="4" id="KW-1185">Reference proteome</keyword>
<comment type="caution">
    <text evidence="3">The sequence shown here is derived from an EMBL/GenBank/DDBJ whole genome shotgun (WGS) entry which is preliminary data.</text>
</comment>
<evidence type="ECO:0000313" key="3">
    <source>
        <dbReference type="EMBL" id="KAH8028215.1"/>
    </source>
</evidence>
<reference evidence="3" key="1">
    <citation type="journal article" date="2020" name="Cell">
        <title>Large-Scale Comparative Analyses of Tick Genomes Elucidate Their Genetic Diversity and Vector Capacities.</title>
        <authorList>
            <consortium name="Tick Genome and Microbiome Consortium (TIGMIC)"/>
            <person name="Jia N."/>
            <person name="Wang J."/>
            <person name="Shi W."/>
            <person name="Du L."/>
            <person name="Sun Y."/>
            <person name="Zhan W."/>
            <person name="Jiang J.F."/>
            <person name="Wang Q."/>
            <person name="Zhang B."/>
            <person name="Ji P."/>
            <person name="Bell-Sakyi L."/>
            <person name="Cui X.M."/>
            <person name="Yuan T.T."/>
            <person name="Jiang B.G."/>
            <person name="Yang W.F."/>
            <person name="Lam T.T."/>
            <person name="Chang Q.C."/>
            <person name="Ding S.J."/>
            <person name="Wang X.J."/>
            <person name="Zhu J.G."/>
            <person name="Ruan X.D."/>
            <person name="Zhao L."/>
            <person name="Wei J.T."/>
            <person name="Ye R.Z."/>
            <person name="Que T.C."/>
            <person name="Du C.H."/>
            <person name="Zhou Y.H."/>
            <person name="Cheng J.X."/>
            <person name="Dai P.F."/>
            <person name="Guo W.B."/>
            <person name="Han X.H."/>
            <person name="Huang E.J."/>
            <person name="Li L.F."/>
            <person name="Wei W."/>
            <person name="Gao Y.C."/>
            <person name="Liu J.Z."/>
            <person name="Shao H.Z."/>
            <person name="Wang X."/>
            <person name="Wang C.C."/>
            <person name="Yang T.C."/>
            <person name="Huo Q.B."/>
            <person name="Li W."/>
            <person name="Chen H.Y."/>
            <person name="Chen S.E."/>
            <person name="Zhou L.G."/>
            <person name="Ni X.B."/>
            <person name="Tian J.H."/>
            <person name="Sheng Y."/>
            <person name="Liu T."/>
            <person name="Pan Y.S."/>
            <person name="Xia L.Y."/>
            <person name="Li J."/>
            <person name="Zhao F."/>
            <person name="Cao W.C."/>
        </authorList>
    </citation>
    <scope>NUCLEOTIDE SEQUENCE</scope>
    <source>
        <strain evidence="3">Rmic-2018</strain>
    </source>
</reference>
<keyword evidence="2" id="KW-1133">Transmembrane helix</keyword>